<dbReference type="Proteomes" id="UP000188603">
    <property type="component" value="Chromosome"/>
</dbReference>
<evidence type="ECO:0000256" key="5">
    <source>
        <dbReference type="ARBA" id="ARBA00023235"/>
    </source>
</evidence>
<comment type="cofactor">
    <cofactor evidence="1">
        <name>Mg(2+)</name>
        <dbReference type="ChEBI" id="CHEBI:18420"/>
    </cofactor>
</comment>
<dbReference type="GO" id="GO:0006518">
    <property type="term" value="P:peptide metabolic process"/>
    <property type="evidence" value="ECO:0007669"/>
    <property type="project" value="UniProtKB-ARBA"/>
</dbReference>
<feature type="domain" description="Mandelate racemase/muconate lactonizing enzyme C-terminal" evidence="6">
    <location>
        <begin position="151"/>
        <end position="246"/>
    </location>
</feature>
<dbReference type="Pfam" id="PF02746">
    <property type="entry name" value="MR_MLE_N"/>
    <property type="match status" value="1"/>
</dbReference>
<dbReference type="RefSeq" id="WP_077718971.1">
    <property type="nucleotide sequence ID" value="NZ_CP019699.1"/>
</dbReference>
<comment type="similarity">
    <text evidence="2">Belongs to the mandelate racemase/muconate lactonizing enzyme family.</text>
</comment>
<dbReference type="GO" id="GO:0000287">
    <property type="term" value="F:magnesium ion binding"/>
    <property type="evidence" value="ECO:0007669"/>
    <property type="project" value="UniProtKB-ARBA"/>
</dbReference>
<dbReference type="SUPFAM" id="SSF51604">
    <property type="entry name" value="Enolase C-terminal domain-like"/>
    <property type="match status" value="1"/>
</dbReference>
<dbReference type="InterPro" id="IPR013342">
    <property type="entry name" value="Mandelate_racemase_C"/>
</dbReference>
<keyword evidence="3" id="KW-0479">Metal-binding</keyword>
<keyword evidence="5" id="KW-0413">Isomerase</keyword>
<dbReference type="Gene3D" id="3.30.390.10">
    <property type="entry name" value="Enolase-like, N-terminal domain"/>
    <property type="match status" value="1"/>
</dbReference>
<dbReference type="SUPFAM" id="SSF54826">
    <property type="entry name" value="Enolase N-terminal domain-like"/>
    <property type="match status" value="1"/>
</dbReference>
<evidence type="ECO:0000313" key="7">
    <source>
        <dbReference type="EMBL" id="AQS55152.1"/>
    </source>
</evidence>
<dbReference type="KEGG" id="ntr:B0W44_04575"/>
<dbReference type="InterPro" id="IPR029017">
    <property type="entry name" value="Enolase-like_N"/>
</dbReference>
<evidence type="ECO:0000259" key="6">
    <source>
        <dbReference type="SMART" id="SM00922"/>
    </source>
</evidence>
<dbReference type="Gene3D" id="3.20.20.120">
    <property type="entry name" value="Enolase-like C-terminal domain"/>
    <property type="match status" value="1"/>
</dbReference>
<dbReference type="SFLD" id="SFLDS00001">
    <property type="entry name" value="Enolase"/>
    <property type="match status" value="1"/>
</dbReference>
<dbReference type="InterPro" id="IPR029065">
    <property type="entry name" value="Enolase_C-like"/>
</dbReference>
<reference evidence="7 8" key="1">
    <citation type="journal article" date="2015" name="Int. J. Syst. Evol. Microbiol.">
        <title>Novibacillus thermophilus gen. nov., sp. nov., a Gram-staining-negative and moderately thermophilic member of the family Thermoactinomycetaceae.</title>
        <authorList>
            <person name="Yang G."/>
            <person name="Chen J."/>
            <person name="Zhou S."/>
        </authorList>
    </citation>
    <scope>NUCLEOTIDE SEQUENCE [LARGE SCALE GENOMIC DNA]</scope>
    <source>
        <strain evidence="7 8">SG-1</strain>
    </source>
</reference>
<dbReference type="EMBL" id="CP019699">
    <property type="protein sequence ID" value="AQS55152.1"/>
    <property type="molecule type" value="Genomic_DNA"/>
</dbReference>
<dbReference type="GO" id="GO:0016854">
    <property type="term" value="F:racemase and epimerase activity"/>
    <property type="evidence" value="ECO:0007669"/>
    <property type="project" value="UniProtKB-ARBA"/>
</dbReference>
<dbReference type="SFLD" id="SFLDF00009">
    <property type="entry name" value="o-succinylbenzoate_synthase"/>
    <property type="match status" value="1"/>
</dbReference>
<evidence type="ECO:0000256" key="4">
    <source>
        <dbReference type="ARBA" id="ARBA00022842"/>
    </source>
</evidence>
<evidence type="ECO:0000256" key="1">
    <source>
        <dbReference type="ARBA" id="ARBA00001946"/>
    </source>
</evidence>
<dbReference type="InterPro" id="IPR013341">
    <property type="entry name" value="Mandelate_racemase_N_dom"/>
</dbReference>
<dbReference type="PANTHER" id="PTHR48073">
    <property type="entry name" value="O-SUCCINYLBENZOATE SYNTHASE-RELATED"/>
    <property type="match status" value="1"/>
</dbReference>
<proteinExistence type="inferred from homology"/>
<evidence type="ECO:0000313" key="8">
    <source>
        <dbReference type="Proteomes" id="UP000188603"/>
    </source>
</evidence>
<dbReference type="AlphaFoldDB" id="A0A1U9K550"/>
<dbReference type="FunFam" id="3.30.390.10:FF:000009">
    <property type="entry name" value="Hydrophobic dipeptide epimerase"/>
    <property type="match status" value="1"/>
</dbReference>
<sequence length="374" mass="40259">MKIQRIDVFPLIFPMKRNFSISGGSVGSKESGATHVYVKITADDGTVGWGEARPSRRWSYETLESVTSTIRKYLGPALIGKSPLCFKTLHQRMNLEIASGTTIGQPIAKSAIDLALHDLAARSENKPLPGVWQEAIPGPVKLSYLISTSDPEEAAQLASKAKAEGYKGLDVKVGLTPKRDIDVIRAVKEAAPDLFFRVDANQAYTLSQAIQLAKNMEAVGVDVFEQPLPAGDLFGHARLRARAGVPIALDESVWSPRDVVNAVRTEAADTIVIKTSKMRGLYYARLCGLIAREAGLDLLGGGLTESTIGLTASAYLFGALNITTPVDLNGPLFLADDAVHSGTTIRDGCIHFPNDVGIGCTIDEEKIVKYRAQL</sequence>
<evidence type="ECO:0000256" key="3">
    <source>
        <dbReference type="ARBA" id="ARBA00022723"/>
    </source>
</evidence>
<organism evidence="7 8">
    <name type="scientific">Novibacillus thermophilus</name>
    <dbReference type="NCBI Taxonomy" id="1471761"/>
    <lineage>
        <taxon>Bacteria</taxon>
        <taxon>Bacillati</taxon>
        <taxon>Bacillota</taxon>
        <taxon>Bacilli</taxon>
        <taxon>Bacillales</taxon>
        <taxon>Thermoactinomycetaceae</taxon>
        <taxon>Novibacillus</taxon>
    </lineage>
</organism>
<evidence type="ECO:0000256" key="2">
    <source>
        <dbReference type="ARBA" id="ARBA00008031"/>
    </source>
</evidence>
<name>A0A1U9K550_9BACL</name>
<dbReference type="SFLD" id="SFLDG00180">
    <property type="entry name" value="muconate_cycloisomerase"/>
    <property type="match status" value="1"/>
</dbReference>
<keyword evidence="8" id="KW-1185">Reference proteome</keyword>
<protein>
    <submittedName>
        <fullName evidence="7">Mandelate racemase</fullName>
    </submittedName>
</protein>
<dbReference type="OrthoDB" id="9775391at2"/>
<dbReference type="InterPro" id="IPR036849">
    <property type="entry name" value="Enolase-like_C_sf"/>
</dbReference>
<dbReference type="STRING" id="1471761.B0W44_04575"/>
<dbReference type="Pfam" id="PF13378">
    <property type="entry name" value="MR_MLE_C"/>
    <property type="match status" value="1"/>
</dbReference>
<gene>
    <name evidence="7" type="ORF">B0W44_04575</name>
</gene>
<keyword evidence="4" id="KW-0460">Magnesium</keyword>
<dbReference type="SMART" id="SM00922">
    <property type="entry name" value="MR_MLE"/>
    <property type="match status" value="1"/>
</dbReference>
<dbReference type="PANTHER" id="PTHR48073:SF2">
    <property type="entry name" value="O-SUCCINYLBENZOATE SYNTHASE"/>
    <property type="match status" value="1"/>
</dbReference>
<accession>A0A1U9K550</accession>